<comment type="caution">
    <text evidence="2">The sequence shown here is derived from an EMBL/GenBank/DDBJ whole genome shotgun (WGS) entry which is preliminary data.</text>
</comment>
<organism evidence="2 3">
    <name type="scientific">Nephila pilipes</name>
    <name type="common">Giant wood spider</name>
    <name type="synonym">Nephila maculata</name>
    <dbReference type="NCBI Taxonomy" id="299642"/>
    <lineage>
        <taxon>Eukaryota</taxon>
        <taxon>Metazoa</taxon>
        <taxon>Ecdysozoa</taxon>
        <taxon>Arthropoda</taxon>
        <taxon>Chelicerata</taxon>
        <taxon>Arachnida</taxon>
        <taxon>Araneae</taxon>
        <taxon>Araneomorphae</taxon>
        <taxon>Entelegynae</taxon>
        <taxon>Araneoidea</taxon>
        <taxon>Nephilidae</taxon>
        <taxon>Nephila</taxon>
    </lineage>
</organism>
<dbReference type="Proteomes" id="UP000887013">
    <property type="component" value="Unassembled WGS sequence"/>
</dbReference>
<proteinExistence type="predicted"/>
<feature type="compositionally biased region" description="Basic and acidic residues" evidence="1">
    <location>
        <begin position="18"/>
        <end position="34"/>
    </location>
</feature>
<feature type="region of interest" description="Disordered" evidence="1">
    <location>
        <begin position="1"/>
        <end position="34"/>
    </location>
</feature>
<evidence type="ECO:0000256" key="1">
    <source>
        <dbReference type="SAM" id="MobiDB-lite"/>
    </source>
</evidence>
<evidence type="ECO:0000313" key="2">
    <source>
        <dbReference type="EMBL" id="GFT02682.1"/>
    </source>
</evidence>
<sequence length="108" mass="11979">MERQVKSTGFPNGKKSRTKSDNGDVHETSEEKAIDPFVGVEASVELILTEFGTGNVTEDADGPTLKSVFVRCGGGPFKRKITSVLREVLIMKYKMWDLPDRHVDIVPL</sequence>
<reference evidence="2" key="1">
    <citation type="submission" date="2020-08" db="EMBL/GenBank/DDBJ databases">
        <title>Multicomponent nature underlies the extraordinary mechanical properties of spider dragline silk.</title>
        <authorList>
            <person name="Kono N."/>
            <person name="Nakamura H."/>
            <person name="Mori M."/>
            <person name="Yoshida Y."/>
            <person name="Ohtoshi R."/>
            <person name="Malay A.D."/>
            <person name="Moran D.A.P."/>
            <person name="Tomita M."/>
            <person name="Numata K."/>
            <person name="Arakawa K."/>
        </authorList>
    </citation>
    <scope>NUCLEOTIDE SEQUENCE</scope>
</reference>
<keyword evidence="3" id="KW-1185">Reference proteome</keyword>
<dbReference type="EMBL" id="BMAW01007179">
    <property type="protein sequence ID" value="GFT02682.1"/>
    <property type="molecule type" value="Genomic_DNA"/>
</dbReference>
<evidence type="ECO:0000313" key="3">
    <source>
        <dbReference type="Proteomes" id="UP000887013"/>
    </source>
</evidence>
<feature type="compositionally biased region" description="Polar residues" evidence="1">
    <location>
        <begin position="1"/>
        <end position="10"/>
    </location>
</feature>
<gene>
    <name evidence="2" type="ORF">NPIL_303211</name>
</gene>
<dbReference type="AlphaFoldDB" id="A0A8X6N9N6"/>
<accession>A0A8X6N9N6</accession>
<name>A0A8X6N9N6_NEPPI</name>
<protein>
    <submittedName>
        <fullName evidence="2">Uncharacterized protein</fullName>
    </submittedName>
</protein>